<evidence type="ECO:0000313" key="7">
    <source>
        <dbReference type="EMBL" id="TMV06434.1"/>
    </source>
</evidence>
<evidence type="ECO:0000256" key="3">
    <source>
        <dbReference type="ARBA" id="ARBA00022989"/>
    </source>
</evidence>
<comment type="caution">
    <text evidence="7">The sequence shown here is derived from an EMBL/GenBank/DDBJ whole genome shotgun (WGS) entry which is preliminary data.</text>
</comment>
<feature type="transmembrane region" description="Helical" evidence="5">
    <location>
        <begin position="73"/>
        <end position="91"/>
    </location>
</feature>
<feature type="domain" description="Major facilitator superfamily (MFS) profile" evidence="6">
    <location>
        <begin position="2"/>
        <end position="380"/>
    </location>
</feature>
<evidence type="ECO:0000313" key="8">
    <source>
        <dbReference type="Proteomes" id="UP001193035"/>
    </source>
</evidence>
<feature type="transmembrane region" description="Helical" evidence="5">
    <location>
        <begin position="200"/>
        <end position="224"/>
    </location>
</feature>
<reference evidence="7 8" key="1">
    <citation type="submission" date="2019-05" db="EMBL/GenBank/DDBJ databases">
        <title>Ruegeria sp. nov., isolated from tidal flat.</title>
        <authorList>
            <person name="Kim W."/>
        </authorList>
    </citation>
    <scope>NUCLEOTIDE SEQUENCE [LARGE SCALE GENOMIC DNA]</scope>
    <source>
        <strain evidence="7 8">CAU 1488</strain>
    </source>
</reference>
<feature type="transmembrane region" description="Helical" evidence="5">
    <location>
        <begin position="131"/>
        <end position="152"/>
    </location>
</feature>
<evidence type="ECO:0000256" key="4">
    <source>
        <dbReference type="ARBA" id="ARBA00023136"/>
    </source>
</evidence>
<feature type="transmembrane region" description="Helical" evidence="5">
    <location>
        <begin position="352"/>
        <end position="374"/>
    </location>
</feature>
<dbReference type="PROSITE" id="PS50850">
    <property type="entry name" value="MFS"/>
    <property type="match status" value="1"/>
</dbReference>
<feature type="transmembrane region" description="Helical" evidence="5">
    <location>
        <begin position="289"/>
        <end position="311"/>
    </location>
</feature>
<feature type="transmembrane region" description="Helical" evidence="5">
    <location>
        <begin position="43"/>
        <end position="61"/>
    </location>
</feature>
<evidence type="ECO:0000259" key="6">
    <source>
        <dbReference type="PROSITE" id="PS50850"/>
    </source>
</evidence>
<dbReference type="InterPro" id="IPR011701">
    <property type="entry name" value="MFS"/>
</dbReference>
<comment type="subcellular location">
    <subcellularLocation>
        <location evidence="1">Membrane</location>
    </subcellularLocation>
</comment>
<organism evidence="7 8">
    <name type="scientific">Ruegeria sediminis</name>
    <dbReference type="NCBI Taxonomy" id="2583820"/>
    <lineage>
        <taxon>Bacteria</taxon>
        <taxon>Pseudomonadati</taxon>
        <taxon>Pseudomonadota</taxon>
        <taxon>Alphaproteobacteria</taxon>
        <taxon>Rhodobacterales</taxon>
        <taxon>Roseobacteraceae</taxon>
        <taxon>Ruegeria</taxon>
    </lineage>
</organism>
<proteinExistence type="predicted"/>
<name>A0ABY2WUZ1_9RHOB</name>
<dbReference type="InterPro" id="IPR020846">
    <property type="entry name" value="MFS_dom"/>
</dbReference>
<feature type="transmembrane region" description="Helical" evidence="5">
    <location>
        <begin position="97"/>
        <end position="119"/>
    </location>
</feature>
<dbReference type="InterPro" id="IPR036259">
    <property type="entry name" value="MFS_trans_sf"/>
</dbReference>
<evidence type="ECO:0000256" key="1">
    <source>
        <dbReference type="ARBA" id="ARBA00004370"/>
    </source>
</evidence>
<dbReference type="EMBL" id="VCPD01000005">
    <property type="protein sequence ID" value="TMV06434.1"/>
    <property type="molecule type" value="Genomic_DNA"/>
</dbReference>
<feature type="transmembrane region" description="Helical" evidence="5">
    <location>
        <begin position="264"/>
        <end position="283"/>
    </location>
</feature>
<keyword evidence="8" id="KW-1185">Reference proteome</keyword>
<dbReference type="InterPro" id="IPR047200">
    <property type="entry name" value="MFS_YcaD-like"/>
</dbReference>
<dbReference type="PANTHER" id="PTHR23521:SF3">
    <property type="entry name" value="MFS TRANSPORTER"/>
    <property type="match status" value="1"/>
</dbReference>
<feature type="transmembrane region" description="Helical" evidence="5">
    <location>
        <begin position="158"/>
        <end position="179"/>
    </location>
</feature>
<keyword evidence="2 5" id="KW-0812">Transmembrane</keyword>
<dbReference type="Pfam" id="PF00083">
    <property type="entry name" value="Sugar_tr"/>
    <property type="match status" value="1"/>
</dbReference>
<evidence type="ECO:0000256" key="5">
    <source>
        <dbReference type="SAM" id="Phobius"/>
    </source>
</evidence>
<sequence length="423" mass="44775">MLQVLSSAWALLLGMGFLMVGNGLQGTLLGVRGEIEGFTTFEMSFVMSAYFVGFLGGSKLAPEMIRRVGHVRVFAALASFISAVMIMYPMLTDPIAWSIGRVVIGFCFSGVYVTAESWLNNAASNENRGQALSLYMIVQTLGIVSAQGLLLVGDPAGYETFVIASILVSISFAPILLSISPTPAFDTTKPMTLKQLMNTSPLGCVGMFLLGGIFSAQFGMSAVYGARAGLTLVELSIFVATFYVGALLLQYPIGWFSDRMDRRILILLVALIGGAGALVGMFLGGQYTMLLVAAFAIGGMSNPLYSLLIAYTNDYLDYEDMAAASGGLIFINGLGAIAGPLVTGWLMGDGVLGPAGFFFIIAALLLIMAAYALYRMTQRASVPVDETGIMSPIYPTVSPVALELAQEVAIEAEQEGQGTQDVA</sequence>
<dbReference type="Gene3D" id="1.20.1250.20">
    <property type="entry name" value="MFS general substrate transporter like domains"/>
    <property type="match status" value="2"/>
</dbReference>
<dbReference type="CDD" id="cd17477">
    <property type="entry name" value="MFS_YcaD_like"/>
    <property type="match status" value="1"/>
</dbReference>
<keyword evidence="4 5" id="KW-0472">Membrane</keyword>
<accession>A0ABY2WUZ1</accession>
<dbReference type="InterPro" id="IPR005828">
    <property type="entry name" value="MFS_sugar_transport-like"/>
</dbReference>
<dbReference type="Pfam" id="PF07690">
    <property type="entry name" value="MFS_1"/>
    <property type="match status" value="1"/>
</dbReference>
<evidence type="ECO:0000256" key="2">
    <source>
        <dbReference type="ARBA" id="ARBA00022692"/>
    </source>
</evidence>
<protein>
    <submittedName>
        <fullName evidence="7">MFS transporter</fullName>
    </submittedName>
</protein>
<dbReference type="RefSeq" id="WP_138843641.1">
    <property type="nucleotide sequence ID" value="NZ_VCPD01000005.1"/>
</dbReference>
<dbReference type="Proteomes" id="UP001193035">
    <property type="component" value="Unassembled WGS sequence"/>
</dbReference>
<gene>
    <name evidence="7" type="ORF">FGK63_14915</name>
</gene>
<dbReference type="SUPFAM" id="SSF103473">
    <property type="entry name" value="MFS general substrate transporter"/>
    <property type="match status" value="1"/>
</dbReference>
<feature type="transmembrane region" description="Helical" evidence="5">
    <location>
        <begin position="323"/>
        <end position="346"/>
    </location>
</feature>
<keyword evidence="3 5" id="KW-1133">Transmembrane helix</keyword>
<dbReference type="PANTHER" id="PTHR23521">
    <property type="entry name" value="TRANSPORTER MFS SUPERFAMILY"/>
    <property type="match status" value="1"/>
</dbReference>
<feature type="transmembrane region" description="Helical" evidence="5">
    <location>
        <begin position="230"/>
        <end position="252"/>
    </location>
</feature>